<dbReference type="Pfam" id="PF01593">
    <property type="entry name" value="Amino_oxidase"/>
    <property type="match status" value="1"/>
</dbReference>
<name>A0AAX4HVM4_9BACT</name>
<dbReference type="PANTHER" id="PTHR42923">
    <property type="entry name" value="PROTOPORPHYRINOGEN OXIDASE"/>
    <property type="match status" value="1"/>
</dbReference>
<dbReference type="EMBL" id="CP139487">
    <property type="protein sequence ID" value="WPU67227.1"/>
    <property type="molecule type" value="Genomic_DNA"/>
</dbReference>
<protein>
    <submittedName>
        <fullName evidence="2">FAD-dependent oxidoreductase</fullName>
    </submittedName>
</protein>
<dbReference type="GO" id="GO:0016491">
    <property type="term" value="F:oxidoreductase activity"/>
    <property type="evidence" value="ECO:0007669"/>
    <property type="project" value="InterPro"/>
</dbReference>
<organism evidence="2 3">
    <name type="scientific">Peredibacter starrii</name>
    <dbReference type="NCBI Taxonomy" id="28202"/>
    <lineage>
        <taxon>Bacteria</taxon>
        <taxon>Pseudomonadati</taxon>
        <taxon>Bdellovibrionota</taxon>
        <taxon>Bacteriovoracia</taxon>
        <taxon>Bacteriovoracales</taxon>
        <taxon>Bacteriovoracaceae</taxon>
        <taxon>Peredibacter</taxon>
    </lineage>
</organism>
<dbReference type="InterPro" id="IPR050464">
    <property type="entry name" value="Zeta_carotene_desat/Oxidored"/>
</dbReference>
<dbReference type="Gene3D" id="3.50.50.60">
    <property type="entry name" value="FAD/NAD(P)-binding domain"/>
    <property type="match status" value="1"/>
</dbReference>
<dbReference type="RefSeq" id="WP_321400210.1">
    <property type="nucleotide sequence ID" value="NZ_CP139487.1"/>
</dbReference>
<accession>A0AAX4HVM4</accession>
<dbReference type="InterPro" id="IPR002937">
    <property type="entry name" value="Amino_oxidase"/>
</dbReference>
<reference evidence="2 3" key="1">
    <citation type="submission" date="2023-11" db="EMBL/GenBank/DDBJ databases">
        <title>Peredibacter starrii A3.12.</title>
        <authorList>
            <person name="Mitchell R.J."/>
        </authorList>
    </citation>
    <scope>NUCLEOTIDE SEQUENCE [LARGE SCALE GENOMIC DNA]</scope>
    <source>
        <strain evidence="2 3">A3.12</strain>
    </source>
</reference>
<dbReference type="AlphaFoldDB" id="A0AAX4HVM4"/>
<evidence type="ECO:0000313" key="2">
    <source>
        <dbReference type="EMBL" id="WPU67227.1"/>
    </source>
</evidence>
<proteinExistence type="predicted"/>
<gene>
    <name evidence="2" type="ORF">SOO65_16070</name>
</gene>
<evidence type="ECO:0000259" key="1">
    <source>
        <dbReference type="Pfam" id="PF01593"/>
    </source>
</evidence>
<dbReference type="PANTHER" id="PTHR42923:SF3">
    <property type="entry name" value="PROTOPORPHYRINOGEN OXIDASE"/>
    <property type="match status" value="1"/>
</dbReference>
<feature type="domain" description="Amine oxidase" evidence="1">
    <location>
        <begin position="6"/>
        <end position="397"/>
    </location>
</feature>
<sequence>MVGAGLAGLTAHHRLVQNGFSVLQIEKDTIVGGRVRTLNLQGAKADVGAQFFTRGYPLISNLVKELKLETQDSCALMGFMMKEKNLVVNTKNPFSSLTQGLVSPRSFLKLAQILVYFKLKHRKLALEDITALAKFDNMSAEDFCLKYLNDEILRNFFAPYFSAFNYAFANELSASMMVRALAHMAEGKSLFGLSEGLAGLPLTLAQNKNIMTDTAVHQIKGEEVTTDKGVFKGKKIIVATTATVAEKLLKDKFPTSLKTKYSPSTHEAILCKKNIKKGPYGTLVLPERNPFINVVTNEAQKNTKLVPEGLKLIGVLRSREGHSQNDFSDKWRLLGIKEADVLDYRITKWDEAIPVCAPGRAKEVLAYRESLKATDQLFLAGDYLGTPCAEGAVESGTFIASLFTR</sequence>
<dbReference type="SUPFAM" id="SSF51905">
    <property type="entry name" value="FAD/NAD(P)-binding domain"/>
    <property type="match status" value="1"/>
</dbReference>
<dbReference type="KEGG" id="psti:SOO65_16070"/>
<dbReference type="InterPro" id="IPR036188">
    <property type="entry name" value="FAD/NAD-bd_sf"/>
</dbReference>
<keyword evidence="3" id="KW-1185">Reference proteome</keyword>
<dbReference type="Proteomes" id="UP001324634">
    <property type="component" value="Chromosome"/>
</dbReference>
<evidence type="ECO:0000313" key="3">
    <source>
        <dbReference type="Proteomes" id="UP001324634"/>
    </source>
</evidence>